<dbReference type="Proteomes" id="UP000800082">
    <property type="component" value="Unassembled WGS sequence"/>
</dbReference>
<feature type="non-terminal residue" evidence="2">
    <location>
        <position position="1"/>
    </location>
</feature>
<evidence type="ECO:0000256" key="1">
    <source>
        <dbReference type="SAM" id="Phobius"/>
    </source>
</evidence>
<sequence>NFALSYFVPPTFVNTQWKAHIILGVFCAAMAVQIFFLLPETAGKILQDIEETLIEGIPAWKIKAN</sequence>
<accession>A0A6A5RIL4</accession>
<evidence type="ECO:0000313" key="2">
    <source>
        <dbReference type="EMBL" id="KAF1927090.1"/>
    </source>
</evidence>
<organism evidence="2 3">
    <name type="scientific">Didymella exigua CBS 183.55</name>
    <dbReference type="NCBI Taxonomy" id="1150837"/>
    <lineage>
        <taxon>Eukaryota</taxon>
        <taxon>Fungi</taxon>
        <taxon>Dikarya</taxon>
        <taxon>Ascomycota</taxon>
        <taxon>Pezizomycotina</taxon>
        <taxon>Dothideomycetes</taxon>
        <taxon>Pleosporomycetidae</taxon>
        <taxon>Pleosporales</taxon>
        <taxon>Pleosporineae</taxon>
        <taxon>Didymellaceae</taxon>
        <taxon>Didymella</taxon>
    </lineage>
</organism>
<proteinExistence type="predicted"/>
<keyword evidence="1" id="KW-1133">Transmembrane helix</keyword>
<dbReference type="EMBL" id="ML978973">
    <property type="protein sequence ID" value="KAF1927090.1"/>
    <property type="molecule type" value="Genomic_DNA"/>
</dbReference>
<dbReference type="OrthoDB" id="8120565at2759"/>
<dbReference type="InterPro" id="IPR036259">
    <property type="entry name" value="MFS_trans_sf"/>
</dbReference>
<protein>
    <submittedName>
        <fullName evidence="2">Uncharacterized protein</fullName>
    </submittedName>
</protein>
<feature type="transmembrane region" description="Helical" evidence="1">
    <location>
        <begin position="20"/>
        <end position="38"/>
    </location>
</feature>
<evidence type="ECO:0000313" key="3">
    <source>
        <dbReference type="Proteomes" id="UP000800082"/>
    </source>
</evidence>
<reference evidence="2" key="1">
    <citation type="journal article" date="2020" name="Stud. Mycol.">
        <title>101 Dothideomycetes genomes: a test case for predicting lifestyles and emergence of pathogens.</title>
        <authorList>
            <person name="Haridas S."/>
            <person name="Albert R."/>
            <person name="Binder M."/>
            <person name="Bloem J."/>
            <person name="Labutti K."/>
            <person name="Salamov A."/>
            <person name="Andreopoulos B."/>
            <person name="Baker S."/>
            <person name="Barry K."/>
            <person name="Bills G."/>
            <person name="Bluhm B."/>
            <person name="Cannon C."/>
            <person name="Castanera R."/>
            <person name="Culley D."/>
            <person name="Daum C."/>
            <person name="Ezra D."/>
            <person name="Gonzalez J."/>
            <person name="Henrissat B."/>
            <person name="Kuo A."/>
            <person name="Liang C."/>
            <person name="Lipzen A."/>
            <person name="Lutzoni F."/>
            <person name="Magnuson J."/>
            <person name="Mondo S."/>
            <person name="Nolan M."/>
            <person name="Ohm R."/>
            <person name="Pangilinan J."/>
            <person name="Park H.-J."/>
            <person name="Ramirez L."/>
            <person name="Alfaro M."/>
            <person name="Sun H."/>
            <person name="Tritt A."/>
            <person name="Yoshinaga Y."/>
            <person name="Zwiers L.-H."/>
            <person name="Turgeon B."/>
            <person name="Goodwin S."/>
            <person name="Spatafora J."/>
            <person name="Crous P."/>
            <person name="Grigoriev I."/>
        </authorList>
    </citation>
    <scope>NUCLEOTIDE SEQUENCE</scope>
    <source>
        <strain evidence="2">CBS 183.55</strain>
    </source>
</reference>
<gene>
    <name evidence="2" type="ORF">M421DRAFT_29456</name>
</gene>
<dbReference type="Gene3D" id="1.20.1250.20">
    <property type="entry name" value="MFS general substrate transporter like domains"/>
    <property type="match status" value="1"/>
</dbReference>
<feature type="non-terminal residue" evidence="2">
    <location>
        <position position="65"/>
    </location>
</feature>
<keyword evidence="1" id="KW-0812">Transmembrane</keyword>
<dbReference type="RefSeq" id="XP_033447342.1">
    <property type="nucleotide sequence ID" value="XM_033589054.1"/>
</dbReference>
<keyword evidence="1" id="KW-0472">Membrane</keyword>
<name>A0A6A5RIL4_9PLEO</name>
<keyword evidence="3" id="KW-1185">Reference proteome</keyword>
<dbReference type="AlphaFoldDB" id="A0A6A5RIL4"/>
<dbReference type="GeneID" id="54346701"/>